<dbReference type="RefSeq" id="WP_110751916.1">
    <property type="nucleotide sequence ID" value="NZ_QJTF01000011.1"/>
</dbReference>
<evidence type="ECO:0000313" key="2">
    <source>
        <dbReference type="Proteomes" id="UP000247454"/>
    </source>
</evidence>
<reference evidence="1 2" key="1">
    <citation type="submission" date="2018-06" db="EMBL/GenBank/DDBJ databases">
        <title>Genomic Encyclopedia of Type Strains, Phase III (KMG-III): the genomes of soil and plant-associated and newly described type strains.</title>
        <authorList>
            <person name="Whitman W."/>
        </authorList>
    </citation>
    <scope>NUCLEOTIDE SEQUENCE [LARGE SCALE GENOMIC DNA]</scope>
    <source>
        <strain evidence="1 2">ORS 1419</strain>
    </source>
</reference>
<keyword evidence="2" id="KW-1185">Reference proteome</keyword>
<protein>
    <submittedName>
        <fullName evidence="1">Uncharacterized protein</fullName>
    </submittedName>
</protein>
<sequence length="141" mass="15911">MRSTQFSQTREAIIAGHMREVIHDLKLVDVADYIAFIRCDLFANIADIVNSATELHFSPQILQFGHGGEYELDWNRPPRITLDMEFRNEGVYAYFRVLISAEGAEINLNHIAFDQADESPALNTARLAKAFESARIPVKSG</sequence>
<proteinExistence type="predicted"/>
<gene>
    <name evidence="1" type="ORF">C7477_11169</name>
</gene>
<dbReference type="Proteomes" id="UP000247454">
    <property type="component" value="Unassembled WGS sequence"/>
</dbReference>
<name>A0A318T4P5_9HYPH</name>
<accession>A0A318T4P5</accession>
<evidence type="ECO:0000313" key="1">
    <source>
        <dbReference type="EMBL" id="PYE87722.1"/>
    </source>
</evidence>
<organism evidence="1 2">
    <name type="scientific">Phyllobacterium leguminum</name>
    <dbReference type="NCBI Taxonomy" id="314237"/>
    <lineage>
        <taxon>Bacteria</taxon>
        <taxon>Pseudomonadati</taxon>
        <taxon>Pseudomonadota</taxon>
        <taxon>Alphaproteobacteria</taxon>
        <taxon>Hyphomicrobiales</taxon>
        <taxon>Phyllobacteriaceae</taxon>
        <taxon>Phyllobacterium</taxon>
    </lineage>
</organism>
<dbReference type="EMBL" id="QJTF01000011">
    <property type="protein sequence ID" value="PYE87722.1"/>
    <property type="molecule type" value="Genomic_DNA"/>
</dbReference>
<dbReference type="OrthoDB" id="7862614at2"/>
<dbReference type="AlphaFoldDB" id="A0A318T4P5"/>
<comment type="caution">
    <text evidence="1">The sequence shown here is derived from an EMBL/GenBank/DDBJ whole genome shotgun (WGS) entry which is preliminary data.</text>
</comment>